<feature type="domain" description="FYVE-type" evidence="5">
    <location>
        <begin position="316"/>
        <end position="381"/>
    </location>
</feature>
<evidence type="ECO:0000256" key="1">
    <source>
        <dbReference type="ARBA" id="ARBA00022723"/>
    </source>
</evidence>
<keyword evidence="3" id="KW-0862">Zinc</keyword>
<dbReference type="AlphaFoldDB" id="F0WU53"/>
<dbReference type="InterPro" id="IPR052727">
    <property type="entry name" value="Rab4/Rab5_effector"/>
</dbReference>
<dbReference type="InterPro" id="IPR000306">
    <property type="entry name" value="Znf_FYVE"/>
</dbReference>
<evidence type="ECO:0000313" key="6">
    <source>
        <dbReference type="EMBL" id="CCA24930.1"/>
    </source>
</evidence>
<proteinExistence type="predicted"/>
<keyword evidence="1" id="KW-0479">Metal-binding</keyword>
<dbReference type="SMART" id="SM00064">
    <property type="entry name" value="FYVE"/>
    <property type="match status" value="1"/>
</dbReference>
<dbReference type="InterPro" id="IPR011011">
    <property type="entry name" value="Znf_FYVE_PHD"/>
</dbReference>
<dbReference type="PROSITE" id="PS50178">
    <property type="entry name" value="ZF_FYVE"/>
    <property type="match status" value="1"/>
</dbReference>
<evidence type="ECO:0000256" key="3">
    <source>
        <dbReference type="ARBA" id="ARBA00022833"/>
    </source>
</evidence>
<name>F0WU53_9STRA</name>
<dbReference type="Pfam" id="PF01363">
    <property type="entry name" value="FYVE"/>
    <property type="match status" value="1"/>
</dbReference>
<dbReference type="EMBL" id="FR824310">
    <property type="protein sequence ID" value="CCA24930.1"/>
    <property type="molecule type" value="Genomic_DNA"/>
</dbReference>
<dbReference type="SUPFAM" id="SSF57903">
    <property type="entry name" value="FYVE/PHD zinc finger"/>
    <property type="match status" value="1"/>
</dbReference>
<dbReference type="GO" id="GO:0008270">
    <property type="term" value="F:zinc ion binding"/>
    <property type="evidence" value="ECO:0007669"/>
    <property type="project" value="UniProtKB-KW"/>
</dbReference>
<dbReference type="HOGENOM" id="CLU_614541_0_0_1"/>
<gene>
    <name evidence="6" type="primary">AlNc14C265G9876</name>
    <name evidence="6" type="ORF">ALNC14_110740</name>
</gene>
<accession>F0WU53</accession>
<evidence type="ECO:0000259" key="5">
    <source>
        <dbReference type="PROSITE" id="PS50178"/>
    </source>
</evidence>
<protein>
    <submittedName>
        <fullName evidence="6">Uncharacterized protein AlNc14C265G9876</fullName>
    </submittedName>
</protein>
<dbReference type="Gene3D" id="3.30.40.10">
    <property type="entry name" value="Zinc/RING finger domain, C3HC4 (zinc finger)"/>
    <property type="match status" value="1"/>
</dbReference>
<dbReference type="InterPro" id="IPR013083">
    <property type="entry name" value="Znf_RING/FYVE/PHD"/>
</dbReference>
<organism evidence="6">
    <name type="scientific">Albugo laibachii Nc14</name>
    <dbReference type="NCBI Taxonomy" id="890382"/>
    <lineage>
        <taxon>Eukaryota</taxon>
        <taxon>Sar</taxon>
        <taxon>Stramenopiles</taxon>
        <taxon>Oomycota</taxon>
        <taxon>Peronosporomycetes</taxon>
        <taxon>Albuginales</taxon>
        <taxon>Albuginaceae</taxon>
        <taxon>Albugo</taxon>
    </lineage>
</organism>
<reference evidence="6" key="2">
    <citation type="submission" date="2011-02" db="EMBL/GenBank/DDBJ databases">
        <authorList>
            <person name="MacLean D."/>
        </authorList>
    </citation>
    <scope>NUCLEOTIDE SEQUENCE</scope>
</reference>
<evidence type="ECO:0000256" key="2">
    <source>
        <dbReference type="ARBA" id="ARBA00022771"/>
    </source>
</evidence>
<keyword evidence="2 4" id="KW-0863">Zinc-finger</keyword>
<dbReference type="InterPro" id="IPR017455">
    <property type="entry name" value="Znf_FYVE-rel"/>
</dbReference>
<reference evidence="6" key="1">
    <citation type="journal article" date="2011" name="PLoS Biol.">
        <title>Gene gain and loss during evolution of obligate parasitism in the white rust pathogen of Arabidopsis thaliana.</title>
        <authorList>
            <person name="Kemen E."/>
            <person name="Gardiner A."/>
            <person name="Schultz-Larsen T."/>
            <person name="Kemen A.C."/>
            <person name="Balmuth A.L."/>
            <person name="Robert-Seilaniantz A."/>
            <person name="Bailey K."/>
            <person name="Holub E."/>
            <person name="Studholme D.J."/>
            <person name="Maclean D."/>
            <person name="Jones J.D."/>
        </authorList>
    </citation>
    <scope>NUCLEOTIDE SEQUENCE</scope>
</reference>
<evidence type="ECO:0000256" key="4">
    <source>
        <dbReference type="PROSITE-ProRule" id="PRU00091"/>
    </source>
</evidence>
<dbReference type="PANTHER" id="PTHR13510">
    <property type="entry name" value="FYVE-FINGER-CONTAINING RAB5 EFFECTOR PROTEIN RABENOSYN-5-RELATED"/>
    <property type="match status" value="1"/>
</dbReference>
<dbReference type="PANTHER" id="PTHR13510:SF44">
    <property type="entry name" value="RABENOSYN-5"/>
    <property type="match status" value="1"/>
</dbReference>
<sequence length="455" mass="51691">MVSASTNLESSVITRQGPLKYMNAIQKELSLLNGIQSRPHERQTHLSTRIHSLPLPKHYFSLPYISATQVDEYEAVVEALLQDALERHEREKVNGGIDFSWRQIGKAHGISQFIKSKDENEYYRLEGKVRVQLSLLLRTVRASNDDELVARRTALCGDAMDGQTLYLLKDQSQVNGTSQLAIQWEAIAMSSTEKTYRYDMCALDYAGSDQDINGIPMVFKVSHSIHLPQCVSLFESHGLRRLEGTEVMLLRPCPDNTMLTEIVIEGSFSSQHRIDDYVLTSYLEQRCQILGKLADFALAKRLASIPLLDRALWIPTHERKRCCICMYRFHMLSRKLNCQACGDIVCKSCVIARKSVYDGVKKEKSLTTDIKFCKKCVIMATDEEERLAIHVFKAKEIDDQRFSIQDYFHSRNVKSAMNLYAQSAQSYLAKGLAAYHPMNSIAHGTAGIEGPRRLR</sequence>